<evidence type="ECO:0000313" key="5">
    <source>
        <dbReference type="Proteomes" id="UP001238601"/>
    </source>
</evidence>
<reference evidence="3 4" key="1">
    <citation type="submission" date="2019-12" db="EMBL/GenBank/DDBJ databases">
        <title>Genomic-based taxomic classification of the family Erythrobacteraceae.</title>
        <authorList>
            <person name="Xu L."/>
        </authorList>
    </citation>
    <scope>NUCLEOTIDE SEQUENCE [LARGE SCALE GENOMIC DNA]</scope>
    <source>
        <strain evidence="3 4">CGMCC 1.8703</strain>
    </source>
</reference>
<comment type="caution">
    <text evidence="3">The sequence shown here is derived from an EMBL/GenBank/DDBJ whole genome shotgun (WGS) entry which is preliminary data.</text>
</comment>
<accession>A0A6I4UAU0</accession>
<gene>
    <name evidence="3" type="ORF">GRI55_00790</name>
    <name evidence="2" type="ORF">QOZ97_001468</name>
</gene>
<name>A0A6I4UAU0_9SPHN</name>
<keyword evidence="5" id="KW-1185">Reference proteome</keyword>
<evidence type="ECO:0000313" key="2">
    <source>
        <dbReference type="EMBL" id="MDQ0565935.1"/>
    </source>
</evidence>
<sequence>MTPFMKRMRKGTCLRPESARAILHAERYAYAARRPLNVFITMKFPKVSKSGDKPYDVFRKKFWENTRRRWNTMVKENRAFSPFDAIAVFENPPTSSKLGRRHHGPLHVHWMLRWPFRKCKRLQFFLRRQFQREFGVALPSSVRMQRVRYGPRAAAYLAKGIDAPFAKHFHIDHAPQGPIAHRRMIISRSLGPTARKRAKAAGRDPLPKKRKGYYRKFRPVDLTRLIGSVGWKALPQAAKKSSKVSKKHRPPNARSAFAMGKRKRVVNFKNSPVSIQP</sequence>
<organism evidence="3 4">
    <name type="scientific">Qipengyuania citrea</name>
    <dbReference type="NCBI Taxonomy" id="225971"/>
    <lineage>
        <taxon>Bacteria</taxon>
        <taxon>Pseudomonadati</taxon>
        <taxon>Pseudomonadota</taxon>
        <taxon>Alphaproteobacteria</taxon>
        <taxon>Sphingomonadales</taxon>
        <taxon>Erythrobacteraceae</taxon>
        <taxon>Qipengyuania</taxon>
    </lineage>
</organism>
<dbReference type="EMBL" id="WTYG01000001">
    <property type="protein sequence ID" value="MXP34303.1"/>
    <property type="molecule type" value="Genomic_DNA"/>
</dbReference>
<evidence type="ECO:0000313" key="3">
    <source>
        <dbReference type="EMBL" id="MXP34303.1"/>
    </source>
</evidence>
<evidence type="ECO:0000313" key="4">
    <source>
        <dbReference type="Proteomes" id="UP000439914"/>
    </source>
</evidence>
<feature type="region of interest" description="Disordered" evidence="1">
    <location>
        <begin position="235"/>
        <end position="261"/>
    </location>
</feature>
<proteinExistence type="predicted"/>
<protein>
    <submittedName>
        <fullName evidence="3">Uncharacterized protein</fullName>
    </submittedName>
</protein>
<reference evidence="2 5" key="2">
    <citation type="submission" date="2023-07" db="EMBL/GenBank/DDBJ databases">
        <title>Genomic Encyclopedia of Type Strains, Phase IV (KMG-IV): sequencing the most valuable type-strain genomes for metagenomic binning, comparative biology and taxonomic classification.</title>
        <authorList>
            <person name="Goeker M."/>
        </authorList>
    </citation>
    <scope>NUCLEOTIDE SEQUENCE [LARGE SCALE GENOMIC DNA]</scope>
    <source>
        <strain evidence="2 5">DSM 14432</strain>
    </source>
</reference>
<feature type="compositionally biased region" description="Basic residues" evidence="1">
    <location>
        <begin position="240"/>
        <end position="251"/>
    </location>
</feature>
<dbReference type="Proteomes" id="UP000439914">
    <property type="component" value="Unassembled WGS sequence"/>
</dbReference>
<evidence type="ECO:0000256" key="1">
    <source>
        <dbReference type="SAM" id="MobiDB-lite"/>
    </source>
</evidence>
<dbReference type="RefSeq" id="WP_160765879.1">
    <property type="nucleotide sequence ID" value="NZ_JAUSWK010000002.1"/>
</dbReference>
<dbReference type="EMBL" id="JAUSWK010000002">
    <property type="protein sequence ID" value="MDQ0565935.1"/>
    <property type="molecule type" value="Genomic_DNA"/>
</dbReference>
<dbReference type="AlphaFoldDB" id="A0A6I4UAU0"/>
<dbReference type="Proteomes" id="UP001238601">
    <property type="component" value="Unassembled WGS sequence"/>
</dbReference>
<dbReference type="GeneID" id="93686296"/>